<gene>
    <name evidence="1" type="ORF">HGQ98_08475</name>
</gene>
<dbReference type="EMBL" id="JABBZE010000059">
    <property type="protein sequence ID" value="NMU89885.1"/>
    <property type="molecule type" value="Genomic_DNA"/>
</dbReference>
<evidence type="ECO:0000313" key="2">
    <source>
        <dbReference type="Proteomes" id="UP000542405"/>
    </source>
</evidence>
<dbReference type="Proteomes" id="UP000542405">
    <property type="component" value="Unassembled WGS sequence"/>
</dbReference>
<evidence type="ECO:0000313" key="1">
    <source>
        <dbReference type="EMBL" id="NMU89885.1"/>
    </source>
</evidence>
<reference evidence="1 2" key="1">
    <citation type="submission" date="2020-04" db="EMBL/GenBank/DDBJ databases">
        <title>Achromobacter ruhlandii genome sequencing and assembly.</title>
        <authorList>
            <person name="Martins R.C.R."/>
            <person name="Perdigao-Neto L.V."/>
            <person name="Levin A.S.S."/>
            <person name="Costa S.F."/>
        </authorList>
    </citation>
    <scope>NUCLEOTIDE SEQUENCE [LARGE SCALE GENOMIC DNA]</scope>
    <source>
        <strain evidence="1 2">9035ralo</strain>
    </source>
</reference>
<dbReference type="Pfam" id="PF11185">
    <property type="entry name" value="DUF2971"/>
    <property type="match status" value="1"/>
</dbReference>
<protein>
    <submittedName>
        <fullName evidence="1">DUF2971 domain-containing protein</fullName>
    </submittedName>
</protein>
<sequence length="229" mass="26506">MPAAMRVDWRLGTHRSTALATSLRRYTELPYLIDYLQTGELALLNPKAWDDRNDSFYIEEYARAKRLQGIYALCLAEASETYHHWRVFSHGSGGVCIEFDKEKLIEQVKAVPDLRAEAVQYRTIKSLREQPPVEADLPFLKRHAFRDEKEFRLFVCRRTRDTPVLRIPVAPATIKRVTLSPWLPATVCDQVKKVLKSIKGCEKLRVFRSTLVENEDWKKFASAGRKEPA</sequence>
<dbReference type="AlphaFoldDB" id="A0A848NJS7"/>
<proteinExistence type="predicted"/>
<organism evidence="1 2">
    <name type="scientific">Achromobacter ruhlandii</name>
    <dbReference type="NCBI Taxonomy" id="72557"/>
    <lineage>
        <taxon>Bacteria</taxon>
        <taxon>Pseudomonadati</taxon>
        <taxon>Pseudomonadota</taxon>
        <taxon>Betaproteobacteria</taxon>
        <taxon>Burkholderiales</taxon>
        <taxon>Alcaligenaceae</taxon>
        <taxon>Achromobacter</taxon>
    </lineage>
</organism>
<comment type="caution">
    <text evidence="1">The sequence shown here is derived from an EMBL/GenBank/DDBJ whole genome shotgun (WGS) entry which is preliminary data.</text>
</comment>
<dbReference type="InterPro" id="IPR021352">
    <property type="entry name" value="DUF2971"/>
</dbReference>
<name>A0A848NJS7_9BURK</name>
<accession>A0A848NJS7</accession>